<dbReference type="EMBL" id="JAACNO010000844">
    <property type="protein sequence ID" value="KAF4144576.1"/>
    <property type="molecule type" value="Genomic_DNA"/>
</dbReference>
<feature type="compositionally biased region" description="Low complexity" evidence="1">
    <location>
        <begin position="124"/>
        <end position="142"/>
    </location>
</feature>
<feature type="compositionally biased region" description="Low complexity" evidence="1">
    <location>
        <begin position="33"/>
        <end position="48"/>
    </location>
</feature>
<feature type="compositionally biased region" description="Polar residues" evidence="1">
    <location>
        <begin position="196"/>
        <end position="208"/>
    </location>
</feature>
<feature type="region of interest" description="Disordered" evidence="1">
    <location>
        <begin position="19"/>
        <end position="88"/>
    </location>
</feature>
<feature type="compositionally biased region" description="Polar residues" evidence="1">
    <location>
        <begin position="63"/>
        <end position="82"/>
    </location>
</feature>
<evidence type="ECO:0000256" key="1">
    <source>
        <dbReference type="SAM" id="MobiDB-lite"/>
    </source>
</evidence>
<accession>A0A8S9UU97</accession>
<reference evidence="2" key="1">
    <citation type="submission" date="2020-03" db="EMBL/GenBank/DDBJ databases">
        <title>Hybrid Assembly of Korean Phytophthora infestans isolates.</title>
        <authorList>
            <person name="Prokchorchik M."/>
            <person name="Lee Y."/>
            <person name="Seo J."/>
            <person name="Cho J.-H."/>
            <person name="Park Y.-E."/>
            <person name="Jang D.-C."/>
            <person name="Im J.-S."/>
            <person name="Choi J.-G."/>
            <person name="Park H.-J."/>
            <person name="Lee G.-B."/>
            <person name="Lee Y.-G."/>
            <person name="Hong S.-Y."/>
            <person name="Cho K."/>
            <person name="Sohn K.H."/>
        </authorList>
    </citation>
    <scope>NUCLEOTIDE SEQUENCE</scope>
    <source>
        <strain evidence="2">KR_2_A2</strain>
    </source>
</reference>
<feature type="compositionally biased region" description="Polar residues" evidence="1">
    <location>
        <begin position="143"/>
        <end position="162"/>
    </location>
</feature>
<dbReference type="AlphaFoldDB" id="A0A8S9UU97"/>
<feature type="region of interest" description="Disordered" evidence="1">
    <location>
        <begin position="113"/>
        <end position="302"/>
    </location>
</feature>
<comment type="caution">
    <text evidence="2">The sequence shown here is derived from an EMBL/GenBank/DDBJ whole genome shotgun (WGS) entry which is preliminary data.</text>
</comment>
<organism evidence="2 3">
    <name type="scientific">Phytophthora infestans</name>
    <name type="common">Potato late blight agent</name>
    <name type="synonym">Botrytis infestans</name>
    <dbReference type="NCBI Taxonomy" id="4787"/>
    <lineage>
        <taxon>Eukaryota</taxon>
        <taxon>Sar</taxon>
        <taxon>Stramenopiles</taxon>
        <taxon>Oomycota</taxon>
        <taxon>Peronosporomycetes</taxon>
        <taxon>Peronosporales</taxon>
        <taxon>Peronosporaceae</taxon>
        <taxon>Phytophthora</taxon>
    </lineage>
</organism>
<feature type="compositionally biased region" description="Basic and acidic residues" evidence="1">
    <location>
        <begin position="547"/>
        <end position="559"/>
    </location>
</feature>
<protein>
    <submittedName>
        <fullName evidence="2">Uncharacterized protein</fullName>
    </submittedName>
</protein>
<feature type="compositionally biased region" description="Polar residues" evidence="1">
    <location>
        <begin position="237"/>
        <end position="248"/>
    </location>
</feature>
<gene>
    <name evidence="2" type="ORF">GN958_ATG06231</name>
</gene>
<dbReference type="Proteomes" id="UP000704712">
    <property type="component" value="Unassembled WGS sequence"/>
</dbReference>
<sequence length="669" mass="72556">MGDDPYDFEIAIPAASHTTIKYPSSFDSDADASDISGSLSNMSGLSSGDDSDRTTRQSSGSSLKQPAKSTSDIKTPTPSSGSALDRAKNFLSKYSSGGIGASNGSNTAARRRISLDLDDDDESLIGSSDGDTELNTNTATANGMTGSKAQDSELPQNSVSDDLTSKRGPKHVEVLQDDDQDESSHRSGQIPLPNATHVSPTKSATPTSRQDESNSEVEDSIISFHSDATDEQPGGVTATSTPSETQPKTVYHEEGADDYNESFQGESLSQSHVVVNQTHDTQRSQGTPTFTSLKPEQSIASESAVYEEDAFEEDSAIATTTPPISANTIAEKTFDYSMDFSDDEVDGHVPPIQRDPTPQNSESRSLSGSSDNEEQVAFLDSKSFHEVRDDNIVVPAVAEQLSVKLPMQATTNSATMSEMAPEGSLPKQSSPNDIVVGREDSQQHLSHKVVGLPEIPVVPIQKDDPPKARPGVEGVTAASRPHVSIIRAEISDEKRIEMKDACTQFTGNHAAIQADLIPDGMHNVFISTPPAPFTTPLRSVDLGTEVHQRDTEPLLRQSEKQPPPPPSTPQQLGPAMYSLDTLKMPMSASTSIYKQQLLALQEQILQKKRETEQIVRDRMIFQYSTLRGTERLFAGRRTRQLELWEALMRVDPTLDEREARDAARRVRSA</sequence>
<evidence type="ECO:0000313" key="2">
    <source>
        <dbReference type="EMBL" id="KAF4144576.1"/>
    </source>
</evidence>
<proteinExistence type="predicted"/>
<feature type="region of interest" description="Disordered" evidence="1">
    <location>
        <begin position="547"/>
        <end position="574"/>
    </location>
</feature>
<feature type="region of interest" description="Disordered" evidence="1">
    <location>
        <begin position="335"/>
        <end position="376"/>
    </location>
</feature>
<feature type="compositionally biased region" description="Polar residues" evidence="1">
    <location>
        <begin position="261"/>
        <end position="301"/>
    </location>
</feature>
<name>A0A8S9UU97_PHYIN</name>
<evidence type="ECO:0000313" key="3">
    <source>
        <dbReference type="Proteomes" id="UP000704712"/>
    </source>
</evidence>
<feature type="compositionally biased region" description="Polar residues" evidence="1">
    <location>
        <begin position="356"/>
        <end position="370"/>
    </location>
</feature>